<evidence type="ECO:0008006" key="3">
    <source>
        <dbReference type="Google" id="ProtNLM"/>
    </source>
</evidence>
<evidence type="ECO:0000256" key="1">
    <source>
        <dbReference type="SAM" id="MobiDB-lite"/>
    </source>
</evidence>
<evidence type="ECO:0000313" key="2">
    <source>
        <dbReference type="EMBL" id="OAP91284.1"/>
    </source>
</evidence>
<dbReference type="EMBL" id="LWBS01000391">
    <property type="protein sequence ID" value="OAP91284.1"/>
    <property type="molecule type" value="Genomic_DNA"/>
</dbReference>
<name>A0A179BJT8_RHILE</name>
<dbReference type="InterPro" id="IPR009279">
    <property type="entry name" value="Portal_Mu"/>
</dbReference>
<feature type="region of interest" description="Disordered" evidence="1">
    <location>
        <begin position="412"/>
        <end position="433"/>
    </location>
</feature>
<organism evidence="2">
    <name type="scientific">Rhizobium leguminosarum</name>
    <dbReference type="NCBI Taxonomy" id="384"/>
    <lineage>
        <taxon>Bacteria</taxon>
        <taxon>Pseudomonadati</taxon>
        <taxon>Pseudomonadota</taxon>
        <taxon>Alphaproteobacteria</taxon>
        <taxon>Hyphomicrobiales</taxon>
        <taxon>Rhizobiaceae</taxon>
        <taxon>Rhizobium/Agrobacterium group</taxon>
        <taxon>Rhizobium</taxon>
    </lineage>
</organism>
<accession>A0A179BJT8</accession>
<proteinExistence type="predicted"/>
<gene>
    <name evidence="2" type="ORF">A4U53_27875</name>
</gene>
<sequence length="535" mass="58935">MASFRDWLGRVVLGRELMEQVAEGRIGSVRNPYSGHPADGMTPVKLAGILRAAANGEPEPYFELAEDIEERDLHYAGVLGTRKRSVAQLPITVKAASDSAEHQKHAALVQSWLDDEILQASLFDMLDAIGKGLSVMEIDWQYRLGNMLPRELTWRTQRWFTFDYEDGETVLLREGVTGEELPSHKFITHRHKQKSGLTIRAGIARVASWSWMFKAFTVKDWAIFCQNFGQPIRIGKYGRGATEAEKDVLWRAVSSIAGDCAAIIPREMLIELTEVGSKGTTTDMYERRADWHDRQVSKLVLGQTATTDAIAGGHAVGKEHRLVQEDIERADARCISSTLNEQLIPNIVAFNFGPQDHYPKVRVGRPDEVPLGEFAEAFDKLALHGLTAEESYLRDRMGIPAPKAGAILVGGRKPEPASGADPAAVPPAKKDRPEKTVHSAFNHLFRSLHAKSSNDIVVDELTARLERDAAGALGGMVDQVKTALMQATDLRDAAERIAKLDLEPDALAEAMARGMALAHLAGQATLIDDLRSNDE</sequence>
<protein>
    <recommendedName>
        <fullName evidence="3">DUF935 domain-containing protein</fullName>
    </recommendedName>
</protein>
<dbReference type="Pfam" id="PF06074">
    <property type="entry name" value="Portal_Mu"/>
    <property type="match status" value="1"/>
</dbReference>
<dbReference type="AlphaFoldDB" id="A0A179BJT8"/>
<dbReference type="eggNOG" id="COG4383">
    <property type="taxonomic scope" value="Bacteria"/>
</dbReference>
<reference evidence="2" key="1">
    <citation type="submission" date="2016-04" db="EMBL/GenBank/DDBJ databases">
        <title>Fast-growing isolate from the root nodules of Vavilovia formosa.</title>
        <authorList>
            <person name="Kimeklis A."/>
            <person name="Safronova V."/>
            <person name="Belimov A."/>
            <person name="Andronov E."/>
        </authorList>
    </citation>
    <scope>NUCLEOTIDE SEQUENCE [LARGE SCALE GENOMIC DNA]</scope>
    <source>
        <strain evidence="2">Vaf-46</strain>
    </source>
</reference>
<comment type="caution">
    <text evidence="2">The sequence shown here is derived from an EMBL/GenBank/DDBJ whole genome shotgun (WGS) entry which is preliminary data.</text>
</comment>